<dbReference type="Pfam" id="PF07992">
    <property type="entry name" value="Pyr_redox_2"/>
    <property type="match status" value="1"/>
</dbReference>
<dbReference type="Proteomes" id="UP000529783">
    <property type="component" value="Unassembled WGS sequence"/>
</dbReference>
<feature type="domain" description="Reductase C-terminal" evidence="6">
    <location>
        <begin position="309"/>
        <end position="393"/>
    </location>
</feature>
<evidence type="ECO:0000256" key="3">
    <source>
        <dbReference type="ARBA" id="ARBA00022827"/>
    </source>
</evidence>
<evidence type="ECO:0000313" key="8">
    <source>
        <dbReference type="Proteomes" id="UP000529783"/>
    </source>
</evidence>
<dbReference type="SUPFAM" id="SSF55424">
    <property type="entry name" value="FAD/NAD-linked reductases, dimerisation (C-terminal) domain"/>
    <property type="match status" value="1"/>
</dbReference>
<dbReference type="SUPFAM" id="SSF51905">
    <property type="entry name" value="FAD/NAD(P)-binding domain"/>
    <property type="match status" value="1"/>
</dbReference>
<name>A0A7Y9EBP9_9ACTN</name>
<evidence type="ECO:0000256" key="1">
    <source>
        <dbReference type="ARBA" id="ARBA00001974"/>
    </source>
</evidence>
<reference evidence="7 8" key="1">
    <citation type="submission" date="2020-07" db="EMBL/GenBank/DDBJ databases">
        <title>Sequencing the genomes of 1000 actinobacteria strains.</title>
        <authorList>
            <person name="Klenk H.-P."/>
        </authorList>
    </citation>
    <scope>NUCLEOTIDE SEQUENCE [LARGE SCALE GENOMIC DNA]</scope>
    <source>
        <strain evidence="7 8">DSM 40398</strain>
    </source>
</reference>
<dbReference type="InterPro" id="IPR028202">
    <property type="entry name" value="Reductase_C"/>
</dbReference>
<keyword evidence="8" id="KW-1185">Reference proteome</keyword>
<comment type="caution">
    <text evidence="7">The sequence shown here is derived from an EMBL/GenBank/DDBJ whole genome shotgun (WGS) entry which is preliminary data.</text>
</comment>
<dbReference type="Pfam" id="PF14759">
    <property type="entry name" value="Reductase_C"/>
    <property type="match status" value="1"/>
</dbReference>
<dbReference type="PRINTS" id="PR00368">
    <property type="entry name" value="FADPNR"/>
</dbReference>
<feature type="domain" description="FAD/NAD(P)-binding" evidence="5">
    <location>
        <begin position="8"/>
        <end position="290"/>
    </location>
</feature>
<protein>
    <submittedName>
        <fullName evidence="7">NADPH-dependent 2,4-dienoyl-CoA reductase/sulfur reductase-like enzyme</fullName>
    </submittedName>
</protein>
<accession>A0A7Y9EBP9</accession>
<dbReference type="InterPro" id="IPR023753">
    <property type="entry name" value="FAD/NAD-binding_dom"/>
</dbReference>
<proteinExistence type="predicted"/>
<dbReference type="Gene3D" id="3.30.390.30">
    <property type="match status" value="1"/>
</dbReference>
<dbReference type="PRINTS" id="PR00469">
    <property type="entry name" value="PNDRDTASEII"/>
</dbReference>
<dbReference type="InterPro" id="IPR050446">
    <property type="entry name" value="FAD-oxidoreductase/Apoptosis"/>
</dbReference>
<evidence type="ECO:0000313" key="7">
    <source>
        <dbReference type="EMBL" id="NYD44848.1"/>
    </source>
</evidence>
<dbReference type="PANTHER" id="PTHR43557">
    <property type="entry name" value="APOPTOSIS-INDUCING FACTOR 1"/>
    <property type="match status" value="1"/>
</dbReference>
<dbReference type="GO" id="GO:0016651">
    <property type="term" value="F:oxidoreductase activity, acting on NAD(P)H"/>
    <property type="evidence" value="ECO:0007669"/>
    <property type="project" value="TreeGrafter"/>
</dbReference>
<dbReference type="Gene3D" id="3.50.50.60">
    <property type="entry name" value="FAD/NAD(P)-binding domain"/>
    <property type="match status" value="2"/>
</dbReference>
<dbReference type="RefSeq" id="WP_179842368.1">
    <property type="nucleotide sequence ID" value="NZ_JACCBA010000001.1"/>
</dbReference>
<sequence>MNRHVPRRIVIVGGGLAGHTAATTLRAEGYDGELILVSDEPCPPYDRPPLSKELLAGTVDDTTLLTAHDIEVRTGSRALRLFPDAVESTTGTYSFDGLVIATGSSPIRLADPSPRVHELRTGFDALRLREALRTASSVAVVGAGWIGNEVATRAAALNLEVTVIDAASAPLARAMPAPLAEHFVPWYADRGIDLRLGAPVDGVDERGVRLADGGRVDADLVVMGVGARPATGWLHGSGVPVAPDGAVEADATLRAGPGSVYAAGDAVRWPSSLFGDRLRVEHWDHAAASGRTAARNLLGLGEPYDPVPYFWSEQLGHRIQYVGHHRPADTFVLRGDPTGRGPWAALWFQGPRLRAALSIDDPRTTRDARRLIAGRVPLSADRAADPDVRLNETARTPFR</sequence>
<gene>
    <name evidence="7" type="ORF">BJY14_000831</name>
</gene>
<evidence type="ECO:0000256" key="2">
    <source>
        <dbReference type="ARBA" id="ARBA00022630"/>
    </source>
</evidence>
<organism evidence="7 8">
    <name type="scientific">Actinomadura luteofluorescens</name>
    <dbReference type="NCBI Taxonomy" id="46163"/>
    <lineage>
        <taxon>Bacteria</taxon>
        <taxon>Bacillati</taxon>
        <taxon>Actinomycetota</taxon>
        <taxon>Actinomycetes</taxon>
        <taxon>Streptosporangiales</taxon>
        <taxon>Thermomonosporaceae</taxon>
        <taxon>Actinomadura</taxon>
    </lineage>
</organism>
<keyword evidence="3" id="KW-0274">FAD</keyword>
<dbReference type="InterPro" id="IPR036188">
    <property type="entry name" value="FAD/NAD-bd_sf"/>
</dbReference>
<evidence type="ECO:0000259" key="6">
    <source>
        <dbReference type="Pfam" id="PF14759"/>
    </source>
</evidence>
<dbReference type="GO" id="GO:0005737">
    <property type="term" value="C:cytoplasm"/>
    <property type="evidence" value="ECO:0007669"/>
    <property type="project" value="TreeGrafter"/>
</dbReference>
<dbReference type="EMBL" id="JACCBA010000001">
    <property type="protein sequence ID" value="NYD44848.1"/>
    <property type="molecule type" value="Genomic_DNA"/>
</dbReference>
<comment type="cofactor">
    <cofactor evidence="1">
        <name>FAD</name>
        <dbReference type="ChEBI" id="CHEBI:57692"/>
    </cofactor>
</comment>
<dbReference type="InterPro" id="IPR016156">
    <property type="entry name" value="FAD/NAD-linked_Rdtase_dimer_sf"/>
</dbReference>
<keyword evidence="4" id="KW-0560">Oxidoreductase</keyword>
<dbReference type="AlphaFoldDB" id="A0A7Y9EBP9"/>
<dbReference type="PANTHER" id="PTHR43557:SF2">
    <property type="entry name" value="RIESKE DOMAIN-CONTAINING PROTEIN-RELATED"/>
    <property type="match status" value="1"/>
</dbReference>
<evidence type="ECO:0000256" key="4">
    <source>
        <dbReference type="ARBA" id="ARBA00023002"/>
    </source>
</evidence>
<evidence type="ECO:0000259" key="5">
    <source>
        <dbReference type="Pfam" id="PF07992"/>
    </source>
</evidence>
<keyword evidence="2" id="KW-0285">Flavoprotein</keyword>